<name>A0A9D1D740_9FIRM</name>
<dbReference type="PROSITE" id="PS50995">
    <property type="entry name" value="HTH_MARR_2"/>
    <property type="match status" value="1"/>
</dbReference>
<evidence type="ECO:0000256" key="3">
    <source>
        <dbReference type="ARBA" id="ARBA00023163"/>
    </source>
</evidence>
<keyword evidence="2" id="KW-0238">DNA-binding</keyword>
<evidence type="ECO:0000313" key="7">
    <source>
        <dbReference type="Proteomes" id="UP000824250"/>
    </source>
</evidence>
<dbReference type="GO" id="GO:0003700">
    <property type="term" value="F:DNA-binding transcription factor activity"/>
    <property type="evidence" value="ECO:0007669"/>
    <property type="project" value="InterPro"/>
</dbReference>
<dbReference type="InterPro" id="IPR036388">
    <property type="entry name" value="WH-like_DNA-bd_sf"/>
</dbReference>
<feature type="region of interest" description="Disordered" evidence="4">
    <location>
        <begin position="138"/>
        <end position="157"/>
    </location>
</feature>
<dbReference type="PANTHER" id="PTHR33164">
    <property type="entry name" value="TRANSCRIPTIONAL REGULATOR, MARR FAMILY"/>
    <property type="match status" value="1"/>
</dbReference>
<dbReference type="SMART" id="SM00347">
    <property type="entry name" value="HTH_MARR"/>
    <property type="match status" value="1"/>
</dbReference>
<protein>
    <submittedName>
        <fullName evidence="6">MarR family transcriptional regulator</fullName>
    </submittedName>
</protein>
<dbReference type="Gene3D" id="1.10.10.10">
    <property type="entry name" value="Winged helix-like DNA-binding domain superfamily/Winged helix DNA-binding domain"/>
    <property type="match status" value="1"/>
</dbReference>
<evidence type="ECO:0000259" key="5">
    <source>
        <dbReference type="PROSITE" id="PS50995"/>
    </source>
</evidence>
<dbReference type="AlphaFoldDB" id="A0A9D1D740"/>
<dbReference type="InterPro" id="IPR039422">
    <property type="entry name" value="MarR/SlyA-like"/>
</dbReference>
<dbReference type="GO" id="GO:0006950">
    <property type="term" value="P:response to stress"/>
    <property type="evidence" value="ECO:0007669"/>
    <property type="project" value="TreeGrafter"/>
</dbReference>
<evidence type="ECO:0000256" key="2">
    <source>
        <dbReference type="ARBA" id="ARBA00023125"/>
    </source>
</evidence>
<dbReference type="PROSITE" id="PS01117">
    <property type="entry name" value="HTH_MARR_1"/>
    <property type="match status" value="1"/>
</dbReference>
<dbReference type="PRINTS" id="PR00598">
    <property type="entry name" value="HTHMARR"/>
</dbReference>
<feature type="domain" description="HTH marR-type" evidence="5">
    <location>
        <begin position="1"/>
        <end position="135"/>
    </location>
</feature>
<dbReference type="PANTHER" id="PTHR33164:SF43">
    <property type="entry name" value="HTH-TYPE TRANSCRIPTIONAL REPRESSOR YETL"/>
    <property type="match status" value="1"/>
</dbReference>
<evidence type="ECO:0000256" key="4">
    <source>
        <dbReference type="SAM" id="MobiDB-lite"/>
    </source>
</evidence>
<dbReference type="EMBL" id="DVGC01000058">
    <property type="protein sequence ID" value="HIR06254.1"/>
    <property type="molecule type" value="Genomic_DNA"/>
</dbReference>
<dbReference type="Pfam" id="PF12802">
    <property type="entry name" value="MarR_2"/>
    <property type="match status" value="1"/>
</dbReference>
<keyword evidence="3" id="KW-0804">Transcription</keyword>
<dbReference type="Proteomes" id="UP000824250">
    <property type="component" value="Unassembled WGS sequence"/>
</dbReference>
<reference evidence="6" key="2">
    <citation type="journal article" date="2021" name="PeerJ">
        <title>Extensive microbial diversity within the chicken gut microbiome revealed by metagenomics and culture.</title>
        <authorList>
            <person name="Gilroy R."/>
            <person name="Ravi A."/>
            <person name="Getino M."/>
            <person name="Pursley I."/>
            <person name="Horton D.L."/>
            <person name="Alikhan N.F."/>
            <person name="Baker D."/>
            <person name="Gharbi K."/>
            <person name="Hall N."/>
            <person name="Watson M."/>
            <person name="Adriaenssens E.M."/>
            <person name="Foster-Nyarko E."/>
            <person name="Jarju S."/>
            <person name="Secka A."/>
            <person name="Antonio M."/>
            <person name="Oren A."/>
            <person name="Chaudhuri R.R."/>
            <person name="La Ragione R."/>
            <person name="Hildebrand F."/>
            <person name="Pallen M.J."/>
        </authorList>
    </citation>
    <scope>NUCLEOTIDE SEQUENCE</scope>
    <source>
        <strain evidence="6">CHK180-2868</strain>
    </source>
</reference>
<dbReference type="InterPro" id="IPR000835">
    <property type="entry name" value="HTH_MarR-typ"/>
</dbReference>
<gene>
    <name evidence="6" type="ORF">IAB28_09885</name>
</gene>
<evidence type="ECO:0000256" key="1">
    <source>
        <dbReference type="ARBA" id="ARBA00023015"/>
    </source>
</evidence>
<comment type="caution">
    <text evidence="6">The sequence shown here is derived from an EMBL/GenBank/DDBJ whole genome shotgun (WGS) entry which is preliminary data.</text>
</comment>
<accession>A0A9D1D740</accession>
<evidence type="ECO:0000313" key="6">
    <source>
        <dbReference type="EMBL" id="HIR06254.1"/>
    </source>
</evidence>
<reference evidence="6" key="1">
    <citation type="submission" date="2020-10" db="EMBL/GenBank/DDBJ databases">
        <authorList>
            <person name="Gilroy R."/>
        </authorList>
    </citation>
    <scope>NUCLEOTIDE SEQUENCE</scope>
    <source>
        <strain evidence="6">CHK180-2868</strain>
    </source>
</reference>
<sequence length="157" mass="18086">METGKIINQISNRLRRRSRKVQESIGISGAQGNILDYILVESAHRSIYQKEIEREFGLRPSTATEALKLLEAKELICRIPEEKDGRYKRIVFTPKAMAVQENLRKEIRESEAILLRGITPKEQECFLKITGKMLKNLDDSMEKDSEEEDRNHGKTGI</sequence>
<dbReference type="InterPro" id="IPR023187">
    <property type="entry name" value="Tscrpt_reg_MarR-type_CS"/>
</dbReference>
<keyword evidence="1" id="KW-0805">Transcription regulation</keyword>
<dbReference type="GO" id="GO:0003677">
    <property type="term" value="F:DNA binding"/>
    <property type="evidence" value="ECO:0007669"/>
    <property type="project" value="UniProtKB-KW"/>
</dbReference>
<dbReference type="SUPFAM" id="SSF46785">
    <property type="entry name" value="Winged helix' DNA-binding domain"/>
    <property type="match status" value="1"/>
</dbReference>
<dbReference type="InterPro" id="IPR036390">
    <property type="entry name" value="WH_DNA-bd_sf"/>
</dbReference>
<organism evidence="6 7">
    <name type="scientific">Candidatus Copromonas faecavium</name>
    <name type="common">nom. illeg.</name>
    <dbReference type="NCBI Taxonomy" id="2840740"/>
    <lineage>
        <taxon>Bacteria</taxon>
        <taxon>Bacillati</taxon>
        <taxon>Bacillota</taxon>
        <taxon>Clostridia</taxon>
        <taxon>Lachnospirales</taxon>
        <taxon>Lachnospiraceae</taxon>
        <taxon>Candidatus Copromonas (nom. illeg.)</taxon>
    </lineage>
</organism>
<proteinExistence type="predicted"/>